<keyword evidence="2" id="KW-1185">Reference proteome</keyword>
<protein>
    <submittedName>
        <fullName evidence="1">Uncharacterized protein</fullName>
    </submittedName>
</protein>
<organism evidence="1 2">
    <name type="scientific">Purpureocillium lilacinum</name>
    <name type="common">Paecilomyces lilacinus</name>
    <dbReference type="NCBI Taxonomy" id="33203"/>
    <lineage>
        <taxon>Eukaryota</taxon>
        <taxon>Fungi</taxon>
        <taxon>Dikarya</taxon>
        <taxon>Ascomycota</taxon>
        <taxon>Pezizomycotina</taxon>
        <taxon>Sordariomycetes</taxon>
        <taxon>Hypocreomycetidae</taxon>
        <taxon>Hypocreales</taxon>
        <taxon>Ophiocordycipitaceae</taxon>
        <taxon>Purpureocillium</taxon>
    </lineage>
</organism>
<evidence type="ECO:0000313" key="2">
    <source>
        <dbReference type="Proteomes" id="UP001638806"/>
    </source>
</evidence>
<accession>A0ACC4DT95</accession>
<name>A0ACC4DT95_PURLI</name>
<comment type="caution">
    <text evidence="1">The sequence shown here is derived from an EMBL/GenBank/DDBJ whole genome shotgun (WGS) entry which is preliminary data.</text>
</comment>
<evidence type="ECO:0000313" key="1">
    <source>
        <dbReference type="EMBL" id="KAL3959307.1"/>
    </source>
</evidence>
<dbReference type="Proteomes" id="UP001638806">
    <property type="component" value="Unassembled WGS sequence"/>
</dbReference>
<proteinExistence type="predicted"/>
<dbReference type="EMBL" id="JBGNUJ010000006">
    <property type="protein sequence ID" value="KAL3959307.1"/>
    <property type="molecule type" value="Genomic_DNA"/>
</dbReference>
<sequence>MRTFAATLTLFHGLVAAISRVSPRGNTYTPDAMSRLHRMFDVNCEIRENGQRVNCITSEPYTPVHRQPVSPMSNLEEVCVNAGGCDDCEIGEWGVRTTEFFCRVPESKGEAMCHLG</sequence>
<gene>
    <name evidence="1" type="ORF">ACCO45_007469</name>
</gene>
<reference evidence="1" key="1">
    <citation type="submission" date="2024-12" db="EMBL/GenBank/DDBJ databases">
        <title>Comparative genomics and development of molecular markers within Purpureocillium lilacinum and among Purpureocillium species.</title>
        <authorList>
            <person name="Yeh Z.-Y."/>
            <person name="Ni N.-T."/>
            <person name="Lo P.-H."/>
            <person name="Mushyakhwo K."/>
            <person name="Lin C.-F."/>
            <person name="Nai Y.-S."/>
        </authorList>
    </citation>
    <scope>NUCLEOTIDE SEQUENCE</scope>
    <source>
        <strain evidence="1">NCHU-NPUST-175</strain>
    </source>
</reference>